<dbReference type="Gene3D" id="3.10.100.10">
    <property type="entry name" value="Mannose-Binding Protein A, subunit A"/>
    <property type="match status" value="1"/>
</dbReference>
<dbReference type="InterPro" id="IPR018378">
    <property type="entry name" value="C-type_lectin_CS"/>
</dbReference>
<keyword evidence="1" id="KW-1015">Disulfide bond</keyword>
<dbReference type="PROSITE" id="PS50948">
    <property type="entry name" value="PAN"/>
    <property type="match status" value="1"/>
</dbReference>
<dbReference type="SUPFAM" id="SSF56436">
    <property type="entry name" value="C-type lectin-like"/>
    <property type="match status" value="1"/>
</dbReference>
<evidence type="ECO:0000259" key="2">
    <source>
        <dbReference type="PROSITE" id="PS50041"/>
    </source>
</evidence>
<name>A0A6J8B6A1_MYTCO</name>
<dbReference type="Pfam" id="PF00024">
    <property type="entry name" value="PAN_1"/>
    <property type="match status" value="1"/>
</dbReference>
<dbReference type="InterPro" id="IPR050111">
    <property type="entry name" value="C-type_lectin/snaclec_domain"/>
</dbReference>
<organism evidence="4 5">
    <name type="scientific">Mytilus coruscus</name>
    <name type="common">Sea mussel</name>
    <dbReference type="NCBI Taxonomy" id="42192"/>
    <lineage>
        <taxon>Eukaryota</taxon>
        <taxon>Metazoa</taxon>
        <taxon>Spiralia</taxon>
        <taxon>Lophotrochozoa</taxon>
        <taxon>Mollusca</taxon>
        <taxon>Bivalvia</taxon>
        <taxon>Autobranchia</taxon>
        <taxon>Pteriomorphia</taxon>
        <taxon>Mytilida</taxon>
        <taxon>Mytiloidea</taxon>
        <taxon>Mytilidae</taxon>
        <taxon>Mytilinae</taxon>
        <taxon>Mytilus</taxon>
    </lineage>
</organism>
<feature type="domain" description="Apple" evidence="3">
    <location>
        <begin position="1"/>
        <end position="79"/>
    </location>
</feature>
<evidence type="ECO:0000256" key="1">
    <source>
        <dbReference type="ARBA" id="ARBA00023157"/>
    </source>
</evidence>
<evidence type="ECO:0000313" key="4">
    <source>
        <dbReference type="EMBL" id="CAC5379415.1"/>
    </source>
</evidence>
<dbReference type="InterPro" id="IPR016186">
    <property type="entry name" value="C-type_lectin-like/link_sf"/>
</dbReference>
<dbReference type="InterPro" id="IPR016187">
    <property type="entry name" value="CTDL_fold"/>
</dbReference>
<evidence type="ECO:0000259" key="3">
    <source>
        <dbReference type="PROSITE" id="PS50948"/>
    </source>
</evidence>
<dbReference type="OrthoDB" id="6061574at2759"/>
<dbReference type="PROSITE" id="PS50041">
    <property type="entry name" value="C_TYPE_LECTIN_2"/>
    <property type="match status" value="1"/>
</dbReference>
<proteinExistence type="predicted"/>
<dbReference type="CDD" id="cd00037">
    <property type="entry name" value="CLECT"/>
    <property type="match status" value="1"/>
</dbReference>
<keyword evidence="5" id="KW-1185">Reference proteome</keyword>
<reference evidence="4 5" key="1">
    <citation type="submission" date="2020-06" db="EMBL/GenBank/DDBJ databases">
        <authorList>
            <person name="Li R."/>
            <person name="Bekaert M."/>
        </authorList>
    </citation>
    <scope>NUCLEOTIDE SEQUENCE [LARGE SCALE GENOMIC DNA]</scope>
    <source>
        <strain evidence="5">wild</strain>
    </source>
</reference>
<dbReference type="PROSITE" id="PS00615">
    <property type="entry name" value="C_TYPE_LECTIN_1"/>
    <property type="match status" value="1"/>
</dbReference>
<dbReference type="InterPro" id="IPR003609">
    <property type="entry name" value="Pan_app"/>
</dbReference>
<dbReference type="PANTHER" id="PTHR22803">
    <property type="entry name" value="MANNOSE, PHOSPHOLIPASE, LECTIN RECEPTOR RELATED"/>
    <property type="match status" value="1"/>
</dbReference>
<gene>
    <name evidence="4" type="ORF">MCOR_15484</name>
</gene>
<sequence length="219" mass="25285">MQTFVSIPNWDTTNVQGRINTTITASTTLECSRCCHQNKSCDGFLYDKTSGQCATFRIEDGPIIYENTLGNFFYRKKDCLDSSYEYIWQLDICITFYATKLSWNASQQRCADDSGNLLGIQNGRKEYFFLPYLLAKSEITGILGWWIGGTDVYQEGIFRWMDGERVTYTNWGYNQPDNMTDTVIPGGDCIRYGIYPKAKWFDIDCSKTFAFICENKMFL</sequence>
<dbReference type="InterPro" id="IPR001304">
    <property type="entry name" value="C-type_lectin-like"/>
</dbReference>
<dbReference type="AlphaFoldDB" id="A0A6J8B6A1"/>
<protein>
    <submittedName>
        <fullName evidence="4">MRC</fullName>
    </submittedName>
</protein>
<dbReference type="SMART" id="SM00034">
    <property type="entry name" value="CLECT"/>
    <property type="match status" value="1"/>
</dbReference>
<feature type="domain" description="C-type lectin" evidence="2">
    <location>
        <begin position="93"/>
        <end position="214"/>
    </location>
</feature>
<dbReference type="Proteomes" id="UP000507470">
    <property type="component" value="Unassembled WGS sequence"/>
</dbReference>
<accession>A0A6J8B6A1</accession>
<dbReference type="EMBL" id="CACVKT020002708">
    <property type="protein sequence ID" value="CAC5379415.1"/>
    <property type="molecule type" value="Genomic_DNA"/>
</dbReference>
<dbReference type="Pfam" id="PF00059">
    <property type="entry name" value="Lectin_C"/>
    <property type="match status" value="1"/>
</dbReference>
<evidence type="ECO:0000313" key="5">
    <source>
        <dbReference type="Proteomes" id="UP000507470"/>
    </source>
</evidence>